<evidence type="ECO:0000256" key="4">
    <source>
        <dbReference type="ARBA" id="ARBA00022837"/>
    </source>
</evidence>
<keyword evidence="4 7" id="KW-0106">Calcium</keyword>
<dbReference type="PROSITE" id="PS00232">
    <property type="entry name" value="CADHERIN_1"/>
    <property type="match status" value="1"/>
</dbReference>
<dbReference type="Pfam" id="PF00028">
    <property type="entry name" value="Cadherin"/>
    <property type="match status" value="1"/>
</dbReference>
<dbReference type="STRING" id="7234.B4GZ37"/>
<organism evidence="10">
    <name type="scientific">Drosophila persimilis</name>
    <name type="common">Fruit fly</name>
    <dbReference type="NCBI Taxonomy" id="7234"/>
    <lineage>
        <taxon>Eukaryota</taxon>
        <taxon>Metazoa</taxon>
        <taxon>Ecdysozoa</taxon>
        <taxon>Arthropoda</taxon>
        <taxon>Hexapoda</taxon>
        <taxon>Insecta</taxon>
        <taxon>Pterygota</taxon>
        <taxon>Neoptera</taxon>
        <taxon>Endopterygota</taxon>
        <taxon>Diptera</taxon>
        <taxon>Brachycera</taxon>
        <taxon>Muscomorpha</taxon>
        <taxon>Ephydroidea</taxon>
        <taxon>Drosophilidae</taxon>
        <taxon>Drosophila</taxon>
        <taxon>Sophophora</taxon>
    </lineage>
</organism>
<evidence type="ECO:0000256" key="3">
    <source>
        <dbReference type="ARBA" id="ARBA00022737"/>
    </source>
</evidence>
<evidence type="ECO:0000256" key="1">
    <source>
        <dbReference type="ARBA" id="ARBA00004370"/>
    </source>
</evidence>
<sequence>SGSCAFHTVDGVSAESEGVRFIRLREDAQVGKEILRVQAYPRATAALKGADASGDHKYFNLTEYNATTLVISLARSLERLVDRDVPRNLLKFRILCAGKQDKLEEGSYLSITVYIEDVNDNAPEFLNVPYVVDVDENTSVESIVFEGVQAFDRDKPNTPNSEVHFSMSTVPEQLSADGSPYFALKSPHRPLLILKRELDFDSGIRQFKLPIFAWDRGTPANQANTTITINVRDVDDLAAQVHGGRLSHEDQRVLSHDWRTHTHSPVLCPTDNGLRSGLAECHPRL</sequence>
<dbReference type="GO" id="GO:0005509">
    <property type="term" value="F:calcium ion binding"/>
    <property type="evidence" value="ECO:0007669"/>
    <property type="project" value="UniProtKB-UniRule"/>
</dbReference>
<gene>
    <name evidence="9" type="primary">Dper\GL27297</name>
    <name evidence="9" type="ORF">Dper_GL27297</name>
</gene>
<evidence type="ECO:0000256" key="6">
    <source>
        <dbReference type="ARBA" id="ARBA00023136"/>
    </source>
</evidence>
<dbReference type="EMBL" id="CH479198">
    <property type="protein sequence ID" value="EDW28055.1"/>
    <property type="molecule type" value="Genomic_DNA"/>
</dbReference>
<evidence type="ECO:0000313" key="9">
    <source>
        <dbReference type="EMBL" id="EDW28055.1"/>
    </source>
</evidence>
<dbReference type="InterPro" id="IPR015919">
    <property type="entry name" value="Cadherin-like_sf"/>
</dbReference>
<keyword evidence="5" id="KW-1133">Transmembrane helix</keyword>
<name>B4GZ37_DROPE</name>
<dbReference type="Gene3D" id="2.60.40.60">
    <property type="entry name" value="Cadherins"/>
    <property type="match status" value="2"/>
</dbReference>
<dbReference type="GO" id="GO:0007156">
    <property type="term" value="P:homophilic cell adhesion via plasma membrane adhesion molecules"/>
    <property type="evidence" value="ECO:0007669"/>
    <property type="project" value="InterPro"/>
</dbReference>
<evidence type="ECO:0000256" key="2">
    <source>
        <dbReference type="ARBA" id="ARBA00022692"/>
    </source>
</evidence>
<dbReference type="OMA" id="VYPRNEF"/>
<dbReference type="PhylomeDB" id="B4GZ37"/>
<reference evidence="9 10" key="1">
    <citation type="journal article" date="2007" name="Nature">
        <title>Evolution of genes and genomes on the Drosophila phylogeny.</title>
        <authorList>
            <consortium name="Drosophila 12 Genomes Consortium"/>
            <person name="Clark A.G."/>
            <person name="Eisen M.B."/>
            <person name="Smith D.R."/>
            <person name="Bergman C.M."/>
            <person name="Oliver B."/>
            <person name="Markow T.A."/>
            <person name="Kaufman T.C."/>
            <person name="Kellis M."/>
            <person name="Gelbart W."/>
            <person name="Iyer V.N."/>
            <person name="Pollard D.A."/>
            <person name="Sackton T.B."/>
            <person name="Larracuente A.M."/>
            <person name="Singh N.D."/>
            <person name="Abad J.P."/>
            <person name="Abt D.N."/>
            <person name="Adryan B."/>
            <person name="Aguade M."/>
            <person name="Akashi H."/>
            <person name="Anderson W.W."/>
            <person name="Aquadro C.F."/>
            <person name="Ardell D.H."/>
            <person name="Arguello R."/>
            <person name="Artieri C.G."/>
            <person name="Barbash D.A."/>
            <person name="Barker D."/>
            <person name="Barsanti P."/>
            <person name="Batterham P."/>
            <person name="Batzoglou S."/>
            <person name="Begun D."/>
            <person name="Bhutkar A."/>
            <person name="Blanco E."/>
            <person name="Bosak S.A."/>
            <person name="Bradley R.K."/>
            <person name="Brand A.D."/>
            <person name="Brent M.R."/>
            <person name="Brooks A.N."/>
            <person name="Brown R.H."/>
            <person name="Butlin R.K."/>
            <person name="Caggese C."/>
            <person name="Calvi B.R."/>
            <person name="Bernardo de Carvalho A."/>
            <person name="Caspi A."/>
            <person name="Castrezana S."/>
            <person name="Celniker S.E."/>
            <person name="Chang J.L."/>
            <person name="Chapple C."/>
            <person name="Chatterji S."/>
            <person name="Chinwalla A."/>
            <person name="Civetta A."/>
            <person name="Clifton S.W."/>
            <person name="Comeron J.M."/>
            <person name="Costello J.C."/>
            <person name="Coyne J.A."/>
            <person name="Daub J."/>
            <person name="David R.G."/>
            <person name="Delcher A.L."/>
            <person name="Delehaunty K."/>
            <person name="Do C.B."/>
            <person name="Ebling H."/>
            <person name="Edwards K."/>
            <person name="Eickbush T."/>
            <person name="Evans J.D."/>
            <person name="Filipski A."/>
            <person name="Findeiss S."/>
            <person name="Freyhult E."/>
            <person name="Fulton L."/>
            <person name="Fulton R."/>
            <person name="Garcia A.C."/>
            <person name="Gardiner A."/>
            <person name="Garfield D.A."/>
            <person name="Garvin B.E."/>
            <person name="Gibson G."/>
            <person name="Gilbert D."/>
            <person name="Gnerre S."/>
            <person name="Godfrey J."/>
            <person name="Good R."/>
            <person name="Gotea V."/>
            <person name="Gravely B."/>
            <person name="Greenberg A.J."/>
            <person name="Griffiths-Jones S."/>
            <person name="Gross S."/>
            <person name="Guigo R."/>
            <person name="Gustafson E.A."/>
            <person name="Haerty W."/>
            <person name="Hahn M.W."/>
            <person name="Halligan D.L."/>
            <person name="Halpern A.L."/>
            <person name="Halter G.M."/>
            <person name="Han M.V."/>
            <person name="Heger A."/>
            <person name="Hillier L."/>
            <person name="Hinrichs A.S."/>
            <person name="Holmes I."/>
            <person name="Hoskins R.A."/>
            <person name="Hubisz M.J."/>
            <person name="Hultmark D."/>
            <person name="Huntley M.A."/>
            <person name="Jaffe D.B."/>
            <person name="Jagadeeshan S."/>
            <person name="Jeck W.R."/>
            <person name="Johnson J."/>
            <person name="Jones C.D."/>
            <person name="Jordan W.C."/>
            <person name="Karpen G.H."/>
            <person name="Kataoka E."/>
            <person name="Keightley P.D."/>
            <person name="Kheradpour P."/>
            <person name="Kirkness E.F."/>
            <person name="Koerich L.B."/>
            <person name="Kristiansen K."/>
            <person name="Kudrna D."/>
            <person name="Kulathinal R.J."/>
            <person name="Kumar S."/>
            <person name="Kwok R."/>
            <person name="Lander E."/>
            <person name="Langley C.H."/>
            <person name="Lapoint R."/>
            <person name="Lazzaro B.P."/>
            <person name="Lee S.J."/>
            <person name="Levesque L."/>
            <person name="Li R."/>
            <person name="Lin C.F."/>
            <person name="Lin M.F."/>
            <person name="Lindblad-Toh K."/>
            <person name="Llopart A."/>
            <person name="Long M."/>
            <person name="Low L."/>
            <person name="Lozovsky E."/>
            <person name="Lu J."/>
            <person name="Luo M."/>
            <person name="Machado C.A."/>
            <person name="Makalowski W."/>
            <person name="Marzo M."/>
            <person name="Matsuda M."/>
            <person name="Matzkin L."/>
            <person name="McAllister B."/>
            <person name="McBride C.S."/>
            <person name="McKernan B."/>
            <person name="McKernan K."/>
            <person name="Mendez-Lago M."/>
            <person name="Minx P."/>
            <person name="Mollenhauer M.U."/>
            <person name="Montooth K."/>
            <person name="Mount S.M."/>
            <person name="Mu X."/>
            <person name="Myers E."/>
            <person name="Negre B."/>
            <person name="Newfeld S."/>
            <person name="Nielsen R."/>
            <person name="Noor M.A."/>
            <person name="O'Grady P."/>
            <person name="Pachter L."/>
            <person name="Papaceit M."/>
            <person name="Parisi M.J."/>
            <person name="Parisi M."/>
            <person name="Parts L."/>
            <person name="Pedersen J.S."/>
            <person name="Pesole G."/>
            <person name="Phillippy A.M."/>
            <person name="Ponting C.P."/>
            <person name="Pop M."/>
            <person name="Porcelli D."/>
            <person name="Powell J.R."/>
            <person name="Prohaska S."/>
            <person name="Pruitt K."/>
            <person name="Puig M."/>
            <person name="Quesneville H."/>
            <person name="Ram K.R."/>
            <person name="Rand D."/>
            <person name="Rasmussen M.D."/>
            <person name="Reed L.K."/>
            <person name="Reenan R."/>
            <person name="Reily A."/>
            <person name="Remington K.A."/>
            <person name="Rieger T.T."/>
            <person name="Ritchie M.G."/>
            <person name="Robin C."/>
            <person name="Rogers Y.H."/>
            <person name="Rohde C."/>
            <person name="Rozas J."/>
            <person name="Rubenfield M.J."/>
            <person name="Ruiz A."/>
            <person name="Russo S."/>
            <person name="Salzberg S.L."/>
            <person name="Sanchez-Gracia A."/>
            <person name="Saranga D.J."/>
            <person name="Sato H."/>
            <person name="Schaeffer S.W."/>
            <person name="Schatz M.C."/>
            <person name="Schlenke T."/>
            <person name="Schwartz R."/>
            <person name="Segarra C."/>
            <person name="Singh R.S."/>
            <person name="Sirot L."/>
            <person name="Sirota M."/>
            <person name="Sisneros N.B."/>
            <person name="Smith C.D."/>
            <person name="Smith T.F."/>
            <person name="Spieth J."/>
            <person name="Stage D.E."/>
            <person name="Stark A."/>
            <person name="Stephan W."/>
            <person name="Strausberg R.L."/>
            <person name="Strempel S."/>
            <person name="Sturgill D."/>
            <person name="Sutton G."/>
            <person name="Sutton G.G."/>
            <person name="Tao W."/>
            <person name="Teichmann S."/>
            <person name="Tobari Y.N."/>
            <person name="Tomimura Y."/>
            <person name="Tsolas J.M."/>
            <person name="Valente V.L."/>
            <person name="Venter E."/>
            <person name="Venter J.C."/>
            <person name="Vicario S."/>
            <person name="Vieira F.G."/>
            <person name="Vilella A.J."/>
            <person name="Villasante A."/>
            <person name="Walenz B."/>
            <person name="Wang J."/>
            <person name="Wasserman M."/>
            <person name="Watts T."/>
            <person name="Wilson D."/>
            <person name="Wilson R.K."/>
            <person name="Wing R.A."/>
            <person name="Wolfner M.F."/>
            <person name="Wong A."/>
            <person name="Wong G.K."/>
            <person name="Wu C.I."/>
            <person name="Wu G."/>
            <person name="Yamamoto D."/>
            <person name="Yang H.P."/>
            <person name="Yang S.P."/>
            <person name="Yorke J.A."/>
            <person name="Yoshida K."/>
            <person name="Zdobnov E."/>
            <person name="Zhang P."/>
            <person name="Zhang Y."/>
            <person name="Zimin A.V."/>
            <person name="Baldwin J."/>
            <person name="Abdouelleil A."/>
            <person name="Abdulkadir J."/>
            <person name="Abebe A."/>
            <person name="Abera B."/>
            <person name="Abreu J."/>
            <person name="Acer S.C."/>
            <person name="Aftuck L."/>
            <person name="Alexander A."/>
            <person name="An P."/>
            <person name="Anderson E."/>
            <person name="Anderson S."/>
            <person name="Arachi H."/>
            <person name="Azer M."/>
            <person name="Bachantsang P."/>
            <person name="Barry A."/>
            <person name="Bayul T."/>
            <person name="Berlin A."/>
            <person name="Bessette D."/>
            <person name="Bloom T."/>
            <person name="Blye J."/>
            <person name="Boguslavskiy L."/>
            <person name="Bonnet C."/>
            <person name="Boukhgalter B."/>
            <person name="Bourzgui I."/>
            <person name="Brown A."/>
            <person name="Cahill P."/>
            <person name="Channer S."/>
            <person name="Cheshatsang Y."/>
            <person name="Chuda L."/>
            <person name="Citroen M."/>
            <person name="Collymore A."/>
            <person name="Cooke P."/>
            <person name="Costello M."/>
            <person name="D'Aco K."/>
            <person name="Daza R."/>
            <person name="De Haan G."/>
            <person name="DeGray S."/>
            <person name="DeMaso C."/>
            <person name="Dhargay N."/>
            <person name="Dooley K."/>
            <person name="Dooley E."/>
            <person name="Doricent M."/>
            <person name="Dorje P."/>
            <person name="Dorjee K."/>
            <person name="Dupes A."/>
            <person name="Elong R."/>
            <person name="Falk J."/>
            <person name="Farina A."/>
            <person name="Faro S."/>
            <person name="Ferguson D."/>
            <person name="Fisher S."/>
            <person name="Foley C.D."/>
            <person name="Franke A."/>
            <person name="Friedrich D."/>
            <person name="Gadbois L."/>
            <person name="Gearin G."/>
            <person name="Gearin C.R."/>
            <person name="Giannoukos G."/>
            <person name="Goode T."/>
            <person name="Graham J."/>
            <person name="Grandbois E."/>
            <person name="Grewal S."/>
            <person name="Gyaltsen K."/>
            <person name="Hafez N."/>
            <person name="Hagos B."/>
            <person name="Hall J."/>
            <person name="Henson C."/>
            <person name="Hollinger A."/>
            <person name="Honan T."/>
            <person name="Huard M.D."/>
            <person name="Hughes L."/>
            <person name="Hurhula B."/>
            <person name="Husby M.E."/>
            <person name="Kamat A."/>
            <person name="Kanga B."/>
            <person name="Kashin S."/>
            <person name="Khazanovich D."/>
            <person name="Kisner P."/>
            <person name="Lance K."/>
            <person name="Lara M."/>
            <person name="Lee W."/>
            <person name="Lennon N."/>
            <person name="Letendre F."/>
            <person name="LeVine R."/>
            <person name="Lipovsky A."/>
            <person name="Liu X."/>
            <person name="Liu J."/>
            <person name="Liu S."/>
            <person name="Lokyitsang T."/>
            <person name="Lokyitsang Y."/>
            <person name="Lubonja R."/>
            <person name="Lui A."/>
            <person name="MacDonald P."/>
            <person name="Magnisalis V."/>
            <person name="Maru K."/>
            <person name="Matthews C."/>
            <person name="McCusker W."/>
            <person name="McDonough S."/>
            <person name="Mehta T."/>
            <person name="Meldrim J."/>
            <person name="Meneus L."/>
            <person name="Mihai O."/>
            <person name="Mihalev A."/>
            <person name="Mihova T."/>
            <person name="Mittelman R."/>
            <person name="Mlenga V."/>
            <person name="Montmayeur A."/>
            <person name="Mulrain L."/>
            <person name="Navidi A."/>
            <person name="Naylor J."/>
            <person name="Negash T."/>
            <person name="Nguyen T."/>
            <person name="Nguyen N."/>
            <person name="Nicol R."/>
            <person name="Norbu C."/>
            <person name="Norbu N."/>
            <person name="Novod N."/>
            <person name="O'Neill B."/>
            <person name="Osman S."/>
            <person name="Markiewicz E."/>
            <person name="Oyono O.L."/>
            <person name="Patti C."/>
            <person name="Phunkhang P."/>
            <person name="Pierre F."/>
            <person name="Priest M."/>
            <person name="Raghuraman S."/>
            <person name="Rege F."/>
            <person name="Reyes R."/>
            <person name="Rise C."/>
            <person name="Rogov P."/>
            <person name="Ross K."/>
            <person name="Ryan E."/>
            <person name="Settipalli S."/>
            <person name="Shea T."/>
            <person name="Sherpa N."/>
            <person name="Shi L."/>
            <person name="Shih D."/>
            <person name="Sparrow T."/>
            <person name="Spaulding J."/>
            <person name="Stalker J."/>
            <person name="Stange-Thomann N."/>
            <person name="Stavropoulos S."/>
            <person name="Stone C."/>
            <person name="Strader C."/>
            <person name="Tesfaye S."/>
            <person name="Thomson T."/>
            <person name="Thoulutsang Y."/>
            <person name="Thoulutsang D."/>
            <person name="Topham K."/>
            <person name="Topping I."/>
            <person name="Tsamla T."/>
            <person name="Vassiliev H."/>
            <person name="Vo A."/>
            <person name="Wangchuk T."/>
            <person name="Wangdi T."/>
            <person name="Weiand M."/>
            <person name="Wilkinson J."/>
            <person name="Wilson A."/>
            <person name="Yadav S."/>
            <person name="Young G."/>
            <person name="Yu Q."/>
            <person name="Zembek L."/>
            <person name="Zhong D."/>
            <person name="Zimmer A."/>
            <person name="Zwirko Z."/>
            <person name="Jaffe D.B."/>
            <person name="Alvarez P."/>
            <person name="Brockman W."/>
            <person name="Butler J."/>
            <person name="Chin C."/>
            <person name="Gnerre S."/>
            <person name="Grabherr M."/>
            <person name="Kleber M."/>
            <person name="Mauceli E."/>
            <person name="MacCallum I."/>
        </authorList>
    </citation>
    <scope>NUCLEOTIDE SEQUENCE [LARGE SCALE GENOMIC DNA]</scope>
    <source>
        <strain evidence="10">MSH-3 / Tucson 14011-0111.49</strain>
    </source>
</reference>
<keyword evidence="3" id="KW-0677">Repeat</keyword>
<evidence type="ECO:0000259" key="8">
    <source>
        <dbReference type="PROSITE" id="PS50268"/>
    </source>
</evidence>
<dbReference type="Proteomes" id="UP000008744">
    <property type="component" value="Unassembled WGS sequence"/>
</dbReference>
<proteinExistence type="predicted"/>
<feature type="domain" description="Cadherin" evidence="8">
    <location>
        <begin position="126"/>
        <end position="241"/>
    </location>
</feature>
<evidence type="ECO:0000256" key="5">
    <source>
        <dbReference type="ARBA" id="ARBA00022989"/>
    </source>
</evidence>
<evidence type="ECO:0000256" key="7">
    <source>
        <dbReference type="PROSITE-ProRule" id="PRU00043"/>
    </source>
</evidence>
<dbReference type="SMART" id="SM00112">
    <property type="entry name" value="CA"/>
    <property type="match status" value="1"/>
</dbReference>
<dbReference type="CDD" id="cd11304">
    <property type="entry name" value="Cadherin_repeat"/>
    <property type="match status" value="2"/>
</dbReference>
<dbReference type="SUPFAM" id="SSF49313">
    <property type="entry name" value="Cadherin-like"/>
    <property type="match status" value="1"/>
</dbReference>
<evidence type="ECO:0000313" key="10">
    <source>
        <dbReference type="Proteomes" id="UP000008744"/>
    </source>
</evidence>
<accession>B4GZ37</accession>
<feature type="non-terminal residue" evidence="9">
    <location>
        <position position="1"/>
    </location>
</feature>
<dbReference type="OrthoDB" id="6252479at2759"/>
<keyword evidence="2" id="KW-0812">Transmembrane</keyword>
<dbReference type="PROSITE" id="PS50268">
    <property type="entry name" value="CADHERIN_2"/>
    <property type="match status" value="2"/>
</dbReference>
<dbReference type="GO" id="GO:0005886">
    <property type="term" value="C:plasma membrane"/>
    <property type="evidence" value="ECO:0007669"/>
    <property type="project" value="InterPro"/>
</dbReference>
<keyword evidence="6" id="KW-0472">Membrane</keyword>
<dbReference type="HOGENOM" id="CLU_978517_0_0_1"/>
<dbReference type="PANTHER" id="PTHR24026:SF129">
    <property type="entry name" value="CADHERIN-89D"/>
    <property type="match status" value="1"/>
</dbReference>
<feature type="domain" description="Cadherin" evidence="8">
    <location>
        <begin position="16"/>
        <end position="125"/>
    </location>
</feature>
<dbReference type="InterPro" id="IPR002126">
    <property type="entry name" value="Cadherin-like_dom"/>
</dbReference>
<dbReference type="PRINTS" id="PR00205">
    <property type="entry name" value="CADHERIN"/>
</dbReference>
<dbReference type="InterPro" id="IPR020894">
    <property type="entry name" value="Cadherin_CS"/>
</dbReference>
<keyword evidence="10" id="KW-1185">Reference proteome</keyword>
<dbReference type="PANTHER" id="PTHR24026">
    <property type="entry name" value="FAT ATYPICAL CADHERIN-RELATED"/>
    <property type="match status" value="1"/>
</dbReference>
<dbReference type="AlphaFoldDB" id="B4GZ37"/>
<protein>
    <submittedName>
        <fullName evidence="9">GL27297</fullName>
    </submittedName>
</protein>
<dbReference type="eggNOG" id="KOG3594">
    <property type="taxonomic scope" value="Eukaryota"/>
</dbReference>
<comment type="subcellular location">
    <subcellularLocation>
        <location evidence="1">Membrane</location>
    </subcellularLocation>
</comment>